<feature type="transmembrane region" description="Helical" evidence="1">
    <location>
        <begin position="179"/>
        <end position="199"/>
    </location>
</feature>
<dbReference type="RefSeq" id="WP_035455167.1">
    <property type="nucleotide sequence ID" value="NZ_AZGA01000006.1"/>
</dbReference>
<comment type="caution">
    <text evidence="2">The sequence shown here is derived from an EMBL/GenBank/DDBJ whole genome shotgun (WGS) entry which is preliminary data.</text>
</comment>
<evidence type="ECO:0000256" key="1">
    <source>
        <dbReference type="SAM" id="Phobius"/>
    </source>
</evidence>
<keyword evidence="1" id="KW-0472">Membrane</keyword>
<evidence type="ECO:0008006" key="4">
    <source>
        <dbReference type="Google" id="ProtNLM"/>
    </source>
</evidence>
<dbReference type="EMBL" id="AZGA01000006">
    <property type="protein sequence ID" value="KRM36143.1"/>
    <property type="molecule type" value="Genomic_DNA"/>
</dbReference>
<gene>
    <name evidence="2" type="ORF">FC83_GL000042</name>
</gene>
<dbReference type="STRING" id="1423734.FC83_GL000042"/>
<evidence type="ECO:0000313" key="3">
    <source>
        <dbReference type="Proteomes" id="UP000051236"/>
    </source>
</evidence>
<evidence type="ECO:0000313" key="2">
    <source>
        <dbReference type="EMBL" id="KRM36143.1"/>
    </source>
</evidence>
<reference evidence="2 3" key="1">
    <citation type="journal article" date="2015" name="Genome Announc.">
        <title>Expanding the biotechnology potential of lactobacilli through comparative genomics of 213 strains and associated genera.</title>
        <authorList>
            <person name="Sun Z."/>
            <person name="Harris H.M."/>
            <person name="McCann A."/>
            <person name="Guo C."/>
            <person name="Argimon S."/>
            <person name="Zhang W."/>
            <person name="Yang X."/>
            <person name="Jeffery I.B."/>
            <person name="Cooney J.C."/>
            <person name="Kagawa T.F."/>
            <person name="Liu W."/>
            <person name="Song Y."/>
            <person name="Salvetti E."/>
            <person name="Wrobel A."/>
            <person name="Rasinkangas P."/>
            <person name="Parkhill J."/>
            <person name="Rea M.C."/>
            <person name="O'Sullivan O."/>
            <person name="Ritari J."/>
            <person name="Douillard F.P."/>
            <person name="Paul Ross R."/>
            <person name="Yang R."/>
            <person name="Briner A.E."/>
            <person name="Felis G.E."/>
            <person name="de Vos W.M."/>
            <person name="Barrangou R."/>
            <person name="Klaenhammer T.R."/>
            <person name="Caufield P.W."/>
            <person name="Cui Y."/>
            <person name="Zhang H."/>
            <person name="O'Toole P.W."/>
        </authorList>
    </citation>
    <scope>NUCLEOTIDE SEQUENCE [LARGE SCALE GENOMIC DNA]</scope>
    <source>
        <strain evidence="2 3">DSM 18527</strain>
    </source>
</reference>
<organism evidence="2 3">
    <name type="scientific">Agrilactobacillus composti DSM 18527 = JCM 14202</name>
    <dbReference type="NCBI Taxonomy" id="1423734"/>
    <lineage>
        <taxon>Bacteria</taxon>
        <taxon>Bacillati</taxon>
        <taxon>Bacillota</taxon>
        <taxon>Bacilli</taxon>
        <taxon>Lactobacillales</taxon>
        <taxon>Lactobacillaceae</taxon>
        <taxon>Agrilactobacillus</taxon>
    </lineage>
</organism>
<dbReference type="PATRIC" id="fig|1423734.3.peg.42"/>
<name>X0PTH3_9LACO</name>
<sequence length="253" mass="28757">MAKLWRILPTELKIVLNSRGSYKPGTFAGIVALGYGSFLVSYWYTFVLNRQQIHGSDVQLFYIKVAFFAMFLFLSSEFIITCVAIDNEGTIMLHQQQIHNFIKTKILVKYLIAAILMFTETVVLIITYAIFNGGAQLLDFVICIVPLTCVLSVMTVFSTIVFPNFYWIDFSEMPTRKSYHLESTSSLFVVVAMVVAFLPQQYLRITVGLFFWVIALVLAYGLIKVSPVILAKKLYLNVPHKPKKGGRKHVTDQ</sequence>
<feature type="transmembrane region" description="Helical" evidence="1">
    <location>
        <begin position="65"/>
        <end position="85"/>
    </location>
</feature>
<keyword evidence="3" id="KW-1185">Reference proteome</keyword>
<feature type="transmembrane region" description="Helical" evidence="1">
    <location>
        <begin position="137"/>
        <end position="167"/>
    </location>
</feature>
<dbReference type="AlphaFoldDB" id="X0PTH3"/>
<feature type="transmembrane region" description="Helical" evidence="1">
    <location>
        <begin position="205"/>
        <end position="223"/>
    </location>
</feature>
<accession>X0PTH3</accession>
<proteinExistence type="predicted"/>
<feature type="transmembrane region" description="Helical" evidence="1">
    <location>
        <begin position="26"/>
        <end position="45"/>
    </location>
</feature>
<keyword evidence="1" id="KW-0812">Transmembrane</keyword>
<feature type="transmembrane region" description="Helical" evidence="1">
    <location>
        <begin position="106"/>
        <end position="131"/>
    </location>
</feature>
<protein>
    <recommendedName>
        <fullName evidence="4">Transmembrane protein</fullName>
    </recommendedName>
</protein>
<dbReference type="Proteomes" id="UP000051236">
    <property type="component" value="Unassembled WGS sequence"/>
</dbReference>
<keyword evidence="1" id="KW-1133">Transmembrane helix</keyword>